<dbReference type="Proteomes" id="UP000246186">
    <property type="component" value="Genome"/>
</dbReference>
<dbReference type="KEGG" id="vg:3260393"/>
<dbReference type="InterPro" id="IPR037914">
    <property type="entry name" value="SpoVT-AbrB_sf"/>
</dbReference>
<evidence type="ECO:0000313" key="1">
    <source>
        <dbReference type="EMBL" id="CAF34070.1"/>
    </source>
</evidence>
<reference evidence="2" key="4">
    <citation type="submission" date="2015-02" db="EMBL/GenBank/DDBJ databases">
        <authorList>
            <person name="Chooi Y.-H."/>
        </authorList>
    </citation>
    <scope>NUCLEOTIDE SEQUENCE</scope>
</reference>
<reference evidence="1 3" key="2">
    <citation type="journal article" date="2005" name="J. Bacteriol.">
        <title>The genome of S-PM2, a 'photosynthetic' T4-type bacteriophage that infects marine Synechococcus strains.</title>
        <authorList>
            <person name="Mann N.H."/>
            <person name="Clokie M.R."/>
            <person name="Millard A."/>
            <person name="Cook A."/>
            <person name="Wilson W.H."/>
            <person name="Wheatley P.J."/>
            <person name="Letarov A."/>
            <person name="Krisch H.M."/>
        </authorList>
    </citation>
    <scope>NUCLEOTIDE SEQUENCE</scope>
</reference>
<organismHost>
    <name type="scientific">Synechococcus</name>
    <dbReference type="NCBI Taxonomy" id="1129"/>
</organismHost>
<proteinExistence type="predicted"/>
<evidence type="ECO:0000313" key="2">
    <source>
        <dbReference type="EMBL" id="CFW42141.1"/>
    </source>
</evidence>
<keyword evidence="3" id="KW-1185">Reference proteome</keyword>
<sequence length="67" mass="7683">MKQKKTEFDSVTIGNKSPYYSTIEVDENGDLLFPIPEKLLAELGWNENTIVELELKDNCIIIRKVVV</sequence>
<organism evidence="1 3">
    <name type="scientific">Synechococcus phage S-PM2</name>
    <dbReference type="NCBI Taxonomy" id="238854"/>
    <lineage>
        <taxon>Viruses</taxon>
        <taxon>Duplodnaviria</taxon>
        <taxon>Heunggongvirae</taxon>
        <taxon>Uroviricota</taxon>
        <taxon>Caudoviricetes</taxon>
        <taxon>Pantevenvirales</taxon>
        <taxon>Kyanoviridae</taxon>
        <taxon>Nodensvirus</taxon>
        <taxon>Nodensvirus spm2</taxon>
    </lineage>
</organism>
<dbReference type="RefSeq" id="YP_195040.1">
    <property type="nucleotide sequence ID" value="NC_006820.1"/>
</dbReference>
<dbReference type="Gene3D" id="2.10.260.10">
    <property type="match status" value="1"/>
</dbReference>
<evidence type="ECO:0000313" key="4">
    <source>
        <dbReference type="Proteomes" id="UP000246186"/>
    </source>
</evidence>
<accession>Q5GQR4</accession>
<dbReference type="EMBL" id="LN828717">
    <property type="protein sequence ID" value="CFW42141.1"/>
    <property type="molecule type" value="Genomic_DNA"/>
</dbReference>
<reference evidence="2 4" key="3">
    <citation type="journal article" date="2015" name="PLoS ONE">
        <title>Spontaneous Deletion of an "ORFanage" Region Facilitates Host Adaptation in a "Photosynthetic" Cyanophage.</title>
        <authorList>
            <person name="Puxty R.J."/>
            <person name="Perez-Sepulveda B."/>
            <person name="Rihtman B."/>
            <person name="Evans D.J."/>
            <person name="Millard A.D."/>
            <person name="Scanlan D.J."/>
        </authorList>
    </citation>
    <scope>NUCLEOTIDE SEQUENCE [LARGE SCALE GENOMIC DNA]</scope>
</reference>
<gene>
    <name evidence="2" type="ORF">S-PM2d006</name>
    <name evidence="1" type="ORF">S-PM2p006</name>
</gene>
<evidence type="ECO:0000313" key="3">
    <source>
        <dbReference type="Proteomes" id="UP000000994"/>
    </source>
</evidence>
<dbReference type="EMBL" id="AJ630128">
    <property type="protein sequence ID" value="CAF34070.1"/>
    <property type="molecule type" value="Genomic_DNA"/>
</dbReference>
<dbReference type="Proteomes" id="UP000000994">
    <property type="component" value="Segment"/>
</dbReference>
<reference evidence="1 3" key="1">
    <citation type="journal article" date="2004" name="Proc. Natl. Acad. Sci. U.S.A.">
        <title>Genetic organization of the psbAD region in phages infecting marine Synechococcus strains.</title>
        <authorList>
            <person name="Millard A."/>
            <person name="Clokie M.R."/>
            <person name="Shub D.A."/>
            <person name="Mann N.H."/>
        </authorList>
    </citation>
    <scope>NUCLEOTIDE SEQUENCE [LARGE SCALE GENOMIC DNA]</scope>
</reference>
<protein>
    <submittedName>
        <fullName evidence="1">Hypothetical-Protein / belonging to T4-LIKE GC: 390</fullName>
    </submittedName>
</protein>
<dbReference type="SUPFAM" id="SSF89447">
    <property type="entry name" value="AbrB/MazE/MraZ-like"/>
    <property type="match status" value="1"/>
</dbReference>
<dbReference type="OrthoDB" id="28705at10239"/>
<name>Q5GQR4_BPSYP</name>
<dbReference type="GeneID" id="3260393"/>